<name>A0ABP0Y5P9_9ROSI</name>
<dbReference type="EMBL" id="OZ021736">
    <property type="protein sequence ID" value="CAK9315749.1"/>
    <property type="molecule type" value="Genomic_DNA"/>
</dbReference>
<accession>A0ABP0Y5P9</accession>
<evidence type="ECO:0000313" key="2">
    <source>
        <dbReference type="Proteomes" id="UP001642487"/>
    </source>
</evidence>
<dbReference type="Proteomes" id="UP001642487">
    <property type="component" value="Chromosome 2"/>
</dbReference>
<reference evidence="1 2" key="1">
    <citation type="submission" date="2024-03" db="EMBL/GenBank/DDBJ databases">
        <authorList>
            <person name="Gkanogiannis A."/>
            <person name="Becerra Lopez-Lavalle L."/>
        </authorList>
    </citation>
    <scope>NUCLEOTIDE SEQUENCE [LARGE SCALE GENOMIC DNA]</scope>
</reference>
<organism evidence="1 2">
    <name type="scientific">Citrullus colocynthis</name>
    <name type="common">colocynth</name>
    <dbReference type="NCBI Taxonomy" id="252529"/>
    <lineage>
        <taxon>Eukaryota</taxon>
        <taxon>Viridiplantae</taxon>
        <taxon>Streptophyta</taxon>
        <taxon>Embryophyta</taxon>
        <taxon>Tracheophyta</taxon>
        <taxon>Spermatophyta</taxon>
        <taxon>Magnoliopsida</taxon>
        <taxon>eudicotyledons</taxon>
        <taxon>Gunneridae</taxon>
        <taxon>Pentapetalae</taxon>
        <taxon>rosids</taxon>
        <taxon>fabids</taxon>
        <taxon>Cucurbitales</taxon>
        <taxon>Cucurbitaceae</taxon>
        <taxon>Benincaseae</taxon>
        <taxon>Citrullus</taxon>
    </lineage>
</organism>
<sequence>MERRSLGVRPEMKSVIVKKKRGEKTLQNKEDSDHLRKCFWVWPPHDKLQTPRSLHLRTLVVRCINATAIFLCCFNRLLQFANRALLGSILEQCL</sequence>
<protein>
    <submittedName>
        <fullName evidence="1">Uncharacterized protein</fullName>
    </submittedName>
</protein>
<keyword evidence="2" id="KW-1185">Reference proteome</keyword>
<evidence type="ECO:0000313" key="1">
    <source>
        <dbReference type="EMBL" id="CAK9315749.1"/>
    </source>
</evidence>
<proteinExistence type="predicted"/>
<gene>
    <name evidence="1" type="ORF">CITCOLO1_LOCUS7574</name>
</gene>